<dbReference type="KEGG" id="kse:Ksed_16890"/>
<comment type="cofactor">
    <cofactor evidence="11">
        <name>a divalent metal cation</name>
        <dbReference type="ChEBI" id="CHEBI:60240"/>
    </cofactor>
    <text evidence="11">Binds 1 divalent metal cation per subunit.</text>
</comment>
<dbReference type="InterPro" id="IPR006680">
    <property type="entry name" value="Amidohydro-rel"/>
</dbReference>
<dbReference type="PIRSF" id="PIRSF038994">
    <property type="entry name" value="NagA"/>
    <property type="match status" value="1"/>
</dbReference>
<evidence type="ECO:0000256" key="9">
    <source>
        <dbReference type="PIRSR" id="PIRSR038994-1"/>
    </source>
</evidence>
<dbReference type="SUPFAM" id="SSF51338">
    <property type="entry name" value="Composite domain of metallo-dependent hydrolases"/>
    <property type="match status" value="1"/>
</dbReference>
<protein>
    <recommendedName>
        <fullName evidence="3">N-acetylglucosamine-6-phosphate deacetylase</fullName>
        <ecNumber evidence="2">3.5.1.25</ecNumber>
    </recommendedName>
</protein>
<dbReference type="Pfam" id="PF01979">
    <property type="entry name" value="Amidohydro_1"/>
    <property type="match status" value="1"/>
</dbReference>
<feature type="binding site" evidence="10">
    <location>
        <position position="167"/>
    </location>
    <ligand>
        <name>substrate</name>
    </ligand>
</feature>
<reference evidence="13 14" key="1">
    <citation type="journal article" date="2009" name="Stand. Genomic Sci.">
        <title>Complete genome sequence of Kytococcus sedentarius type strain (541).</title>
        <authorList>
            <person name="Sims D."/>
            <person name="Brettin T."/>
            <person name="Detter J.C."/>
            <person name="Han C."/>
            <person name="Lapidus A."/>
            <person name="Copeland A."/>
            <person name="Glavina Del Rio T."/>
            <person name="Nolan M."/>
            <person name="Chen F."/>
            <person name="Lucas S."/>
            <person name="Tice H."/>
            <person name="Cheng J.F."/>
            <person name="Bruce D."/>
            <person name="Goodwin L."/>
            <person name="Pitluck S."/>
            <person name="Ovchinnikova G."/>
            <person name="Pati A."/>
            <person name="Ivanova N."/>
            <person name="Mavrommatis K."/>
            <person name="Chen A."/>
            <person name="Palaniappan K."/>
            <person name="D'haeseleer P."/>
            <person name="Chain P."/>
            <person name="Bristow J."/>
            <person name="Eisen J.A."/>
            <person name="Markowitz V."/>
            <person name="Hugenholtz P."/>
            <person name="Schneider S."/>
            <person name="Goker M."/>
            <person name="Pukall R."/>
            <person name="Kyrpides N.C."/>
            <person name="Klenk H.P."/>
        </authorList>
    </citation>
    <scope>NUCLEOTIDE SEQUENCE [LARGE SCALE GENOMIC DNA]</scope>
    <source>
        <strain evidence="14">ATCC 14392 / DSM 20547 / JCM 11482 / CCUG 33030 / NBRC 15357 / NCTC 11040 / CCM 314 / 541</strain>
    </source>
</reference>
<feature type="domain" description="Amidohydrolase-related" evidence="12">
    <location>
        <begin position="83"/>
        <end position="374"/>
    </location>
</feature>
<feature type="binding site" evidence="11">
    <location>
        <position position="222"/>
    </location>
    <ligand>
        <name>Zn(2+)</name>
        <dbReference type="ChEBI" id="CHEBI:29105"/>
    </ligand>
</feature>
<dbReference type="InterPro" id="IPR011059">
    <property type="entry name" value="Metal-dep_hydrolase_composite"/>
</dbReference>
<keyword evidence="6" id="KW-0119">Carbohydrate metabolism</keyword>
<evidence type="ECO:0000256" key="3">
    <source>
        <dbReference type="ARBA" id="ARBA00018029"/>
    </source>
</evidence>
<name>C7NIR6_KYTSD</name>
<dbReference type="GO" id="GO:0006046">
    <property type="term" value="P:N-acetylglucosamine catabolic process"/>
    <property type="evidence" value="ECO:0007669"/>
    <property type="project" value="TreeGrafter"/>
</dbReference>
<sequence>MLLRTHRLFDGHRFGGPATLHVEGDRVAALVEARGGPADSASRPGGALPADAALPADVALPASEGGSPAPEGAVVDLPRGWTLAPGFVDVHCHGGGGASFSDDADGIARVLATHRAAGTTSSMASTVTEGIGDLCERARTLAPFVASGDLLGIHLEGPWLSPDHRGAHDPELLQAPDPAALDRIQEAAAGGVRMVTLAPELAGGQEFVTALTERGIVAAVGHTDATHEQAARAFAGGATAATHLFNAMRGIHHRDPGPVTAALEDDRVWIELIADGVHLAPPILAGAMRIAGERAVLVTDAMSAAGQPDGDYRLGGLAVRVTDGVARLVDGGAIAGSTLTLADAVRHAIEVAGVEPEAVLRAVTSAPASMVGLGEPAPGREVGLPAPGLSCGGEPAPGIGHLRAGGVADAVVLDEQWGVRGVLRRGEWVVRPDC</sequence>
<feature type="active site" description="Proton donor/acceptor" evidence="9">
    <location>
        <position position="300"/>
    </location>
</feature>
<keyword evidence="14" id="KW-1185">Reference proteome</keyword>
<evidence type="ECO:0000256" key="6">
    <source>
        <dbReference type="ARBA" id="ARBA00023277"/>
    </source>
</evidence>
<dbReference type="InterPro" id="IPR032466">
    <property type="entry name" value="Metal_Hydrolase"/>
</dbReference>
<dbReference type="InterPro" id="IPR003764">
    <property type="entry name" value="GlcNAc_6-P_deAcase"/>
</dbReference>
<dbReference type="STRING" id="478801.Ksed_16890"/>
<dbReference type="EC" id="3.5.1.25" evidence="2"/>
<dbReference type="HOGENOM" id="CLU_032482_2_1_11"/>
<evidence type="ECO:0000256" key="8">
    <source>
        <dbReference type="ARBA" id="ARBA00060590"/>
    </source>
</evidence>
<dbReference type="PANTHER" id="PTHR11113:SF14">
    <property type="entry name" value="N-ACETYLGLUCOSAMINE-6-PHOSPHATE DEACETYLASE"/>
    <property type="match status" value="1"/>
</dbReference>
<dbReference type="AlphaFoldDB" id="C7NIR6"/>
<evidence type="ECO:0000313" key="13">
    <source>
        <dbReference type="EMBL" id="ACV06704.1"/>
    </source>
</evidence>
<feature type="binding site" evidence="10">
    <location>
        <position position="278"/>
    </location>
    <ligand>
        <name>substrate</name>
    </ligand>
</feature>
<evidence type="ECO:0000256" key="5">
    <source>
        <dbReference type="ARBA" id="ARBA00022801"/>
    </source>
</evidence>
<evidence type="ECO:0000313" key="14">
    <source>
        <dbReference type="Proteomes" id="UP000006666"/>
    </source>
</evidence>
<gene>
    <name evidence="13" type="ordered locus">Ksed_16890</name>
</gene>
<dbReference type="SUPFAM" id="SSF51556">
    <property type="entry name" value="Metallo-dependent hydrolases"/>
    <property type="match status" value="1"/>
</dbReference>
<evidence type="ECO:0000256" key="7">
    <source>
        <dbReference type="ARBA" id="ARBA00047647"/>
    </source>
</evidence>
<accession>C7NIR6</accession>
<feature type="binding site" evidence="10">
    <location>
        <begin position="334"/>
        <end position="336"/>
    </location>
    <ligand>
        <name>substrate</name>
    </ligand>
</feature>
<comment type="catalytic activity">
    <reaction evidence="7">
        <text>N-acetyl-D-glucosamine 6-phosphate + H2O = D-glucosamine 6-phosphate + acetate</text>
        <dbReference type="Rhea" id="RHEA:22936"/>
        <dbReference type="ChEBI" id="CHEBI:15377"/>
        <dbReference type="ChEBI" id="CHEBI:30089"/>
        <dbReference type="ChEBI" id="CHEBI:57513"/>
        <dbReference type="ChEBI" id="CHEBI:58725"/>
        <dbReference type="EC" id="3.5.1.25"/>
    </reaction>
</comment>
<evidence type="ECO:0000256" key="4">
    <source>
        <dbReference type="ARBA" id="ARBA00022723"/>
    </source>
</evidence>
<dbReference type="Gene3D" id="2.30.40.10">
    <property type="entry name" value="Urease, subunit C, domain 1"/>
    <property type="match status" value="1"/>
</dbReference>
<dbReference type="NCBIfam" id="TIGR00221">
    <property type="entry name" value="nagA"/>
    <property type="match status" value="1"/>
</dbReference>
<feature type="binding site" evidence="11">
    <location>
        <position position="156"/>
    </location>
    <ligand>
        <name>Zn(2+)</name>
        <dbReference type="ChEBI" id="CHEBI:29105"/>
    </ligand>
</feature>
<dbReference type="FunFam" id="3.20.20.140:FF:000004">
    <property type="entry name" value="N-acetylglucosamine-6-phosphate deacetylase"/>
    <property type="match status" value="1"/>
</dbReference>
<keyword evidence="4 11" id="KW-0479">Metal-binding</keyword>
<evidence type="ECO:0000259" key="12">
    <source>
        <dbReference type="Pfam" id="PF01979"/>
    </source>
</evidence>
<dbReference type="Gene3D" id="3.20.20.140">
    <property type="entry name" value="Metal-dependent hydrolases"/>
    <property type="match status" value="1"/>
</dbReference>
<keyword evidence="5" id="KW-0378">Hydrolase</keyword>
<evidence type="ECO:0000256" key="11">
    <source>
        <dbReference type="PIRSR" id="PIRSR038994-3"/>
    </source>
</evidence>
<proteinExistence type="inferred from homology"/>
<feature type="binding site" evidence="10">
    <location>
        <begin position="246"/>
        <end position="247"/>
    </location>
    <ligand>
        <name>substrate</name>
    </ligand>
</feature>
<comment type="pathway">
    <text evidence="8">Amino-sugar metabolism; N-acetylneuraminate degradation; D-fructose 6-phosphate from N-acetylneuraminate: step 4/5.</text>
</comment>
<evidence type="ECO:0000256" key="2">
    <source>
        <dbReference type="ARBA" id="ARBA00011899"/>
    </source>
</evidence>
<dbReference type="GO" id="GO:0008448">
    <property type="term" value="F:N-acetylglucosamine-6-phosphate deacetylase activity"/>
    <property type="evidence" value="ECO:0007669"/>
    <property type="project" value="UniProtKB-EC"/>
</dbReference>
<dbReference type="Proteomes" id="UP000006666">
    <property type="component" value="Chromosome"/>
</dbReference>
<dbReference type="GO" id="GO:0046872">
    <property type="term" value="F:metal ion binding"/>
    <property type="evidence" value="ECO:0007669"/>
    <property type="project" value="UniProtKB-KW"/>
</dbReference>
<feature type="binding site" evidence="11">
    <location>
        <position position="243"/>
    </location>
    <ligand>
        <name>Zn(2+)</name>
        <dbReference type="ChEBI" id="CHEBI:29105"/>
    </ligand>
</feature>
<feature type="binding site" evidence="10">
    <location>
        <position position="254"/>
    </location>
    <ligand>
        <name>substrate</name>
    </ligand>
</feature>
<dbReference type="eggNOG" id="COG1820">
    <property type="taxonomic scope" value="Bacteria"/>
</dbReference>
<dbReference type="RefSeq" id="WP_015779649.1">
    <property type="nucleotide sequence ID" value="NC_013169.1"/>
</dbReference>
<organism evidence="13 14">
    <name type="scientific">Kytococcus sedentarius (strain ATCC 14392 / DSM 20547 / JCM 11482 / CCUG 33030 / NBRC 15357 / NCTC 11040 / CCM 314 / 541)</name>
    <name type="common">Micrococcus sedentarius</name>
    <dbReference type="NCBI Taxonomy" id="478801"/>
    <lineage>
        <taxon>Bacteria</taxon>
        <taxon>Bacillati</taxon>
        <taxon>Actinomycetota</taxon>
        <taxon>Actinomycetes</taxon>
        <taxon>Micrococcales</taxon>
        <taxon>Kytococcaceae</taxon>
        <taxon>Kytococcus</taxon>
    </lineage>
</organism>
<dbReference type="CDD" id="cd00854">
    <property type="entry name" value="NagA"/>
    <property type="match status" value="1"/>
</dbReference>
<comment type="similarity">
    <text evidence="1">Belongs to the metallo-dependent hydrolases superfamily. NagA family.</text>
</comment>
<evidence type="ECO:0000256" key="1">
    <source>
        <dbReference type="ARBA" id="ARBA00010716"/>
    </source>
</evidence>
<dbReference type="PANTHER" id="PTHR11113">
    <property type="entry name" value="N-ACETYLGLUCOSAMINE-6-PHOSPHATE DEACETYLASE"/>
    <property type="match status" value="1"/>
</dbReference>
<dbReference type="EMBL" id="CP001686">
    <property type="protein sequence ID" value="ACV06704.1"/>
    <property type="molecule type" value="Genomic_DNA"/>
</dbReference>
<evidence type="ECO:0000256" key="10">
    <source>
        <dbReference type="PIRSR" id="PIRSR038994-2"/>
    </source>
</evidence>